<dbReference type="EMBL" id="CP113162">
    <property type="protein sequence ID" value="WEF51994.1"/>
    <property type="molecule type" value="Genomic_DNA"/>
</dbReference>
<proteinExistence type="predicted"/>
<protein>
    <submittedName>
        <fullName evidence="1">Uncharacterized protein</fullName>
    </submittedName>
</protein>
<evidence type="ECO:0000313" key="2">
    <source>
        <dbReference type="Proteomes" id="UP001213907"/>
    </source>
</evidence>
<gene>
    <name evidence="1" type="ORF">AFIC_000451</name>
</gene>
<keyword evidence="2" id="KW-1185">Reference proteome</keyword>
<reference evidence="1 2" key="1">
    <citation type="submission" date="2022-11" db="EMBL/GenBank/DDBJ databases">
        <authorList>
            <person name="Siebert D."/>
            <person name="Busche T."/>
            <person name="Saydam E."/>
            <person name="Kalinowski J."/>
            <person name="Ruckert C."/>
            <person name="Blombach B."/>
        </authorList>
    </citation>
    <scope>NUCLEOTIDE SEQUENCE [LARGE SCALE GENOMIC DNA]</scope>
    <source>
        <strain evidence="1 2">DSM 1083</strain>
    </source>
</reference>
<dbReference type="RefSeq" id="WP_275247573.1">
    <property type="nucleotide sequence ID" value="NZ_BAABDX010000001.1"/>
</dbReference>
<dbReference type="Proteomes" id="UP001213907">
    <property type="component" value="Chromosome"/>
</dbReference>
<sequence length="144" mass="16913">MTTEPFYEPHILEMSLEKYADIAIDGGLWLVGELLAQGCLTEHGFVPDSRYVYKARHRETAIIELSRASEEFRHQVFIAGFLMLPDNGAQGTFKRLLVTHTEMLHETFRREWELRTRRMINVSHRHWLQANVTAQILHKLILDR</sequence>
<accession>A0ABY8BQN5</accession>
<organism evidence="1 2">
    <name type="scientific">Afipia carboxydohydrogena</name>
    <name type="common">Pseudomonas carboxydohydrogena</name>
    <dbReference type="NCBI Taxonomy" id="290"/>
    <lineage>
        <taxon>Bacteria</taxon>
        <taxon>Pseudomonadati</taxon>
        <taxon>Pseudomonadota</taxon>
        <taxon>Alphaproteobacteria</taxon>
        <taxon>Hyphomicrobiales</taxon>
        <taxon>Nitrobacteraceae</taxon>
        <taxon>Afipia</taxon>
    </lineage>
</organism>
<name>A0ABY8BQN5_AFICR</name>
<evidence type="ECO:0000313" key="1">
    <source>
        <dbReference type="EMBL" id="WEF51994.1"/>
    </source>
</evidence>